<dbReference type="Pfam" id="PF07301">
    <property type="entry name" value="DUF1453"/>
    <property type="match status" value="1"/>
</dbReference>
<dbReference type="InterPro" id="IPR058247">
    <property type="entry name" value="DUF1453"/>
</dbReference>
<evidence type="ECO:0000313" key="2">
    <source>
        <dbReference type="EMBL" id="QHT59058.1"/>
    </source>
</evidence>
<proteinExistence type="predicted"/>
<dbReference type="RefSeq" id="WP_162355126.1">
    <property type="nucleotide sequence ID" value="NZ_CP048209.1"/>
</dbReference>
<feature type="transmembrane region" description="Helical" evidence="1">
    <location>
        <begin position="95"/>
        <end position="115"/>
    </location>
</feature>
<feature type="transmembrane region" description="Helical" evidence="1">
    <location>
        <begin position="135"/>
        <end position="158"/>
    </location>
</feature>
<dbReference type="Proteomes" id="UP000476064">
    <property type="component" value="Chromosome"/>
</dbReference>
<evidence type="ECO:0008006" key="4">
    <source>
        <dbReference type="Google" id="ProtNLM"/>
    </source>
</evidence>
<evidence type="ECO:0000256" key="1">
    <source>
        <dbReference type="SAM" id="Phobius"/>
    </source>
</evidence>
<dbReference type="EMBL" id="CP048209">
    <property type="protein sequence ID" value="QHT59058.1"/>
    <property type="molecule type" value="Genomic_DNA"/>
</dbReference>
<dbReference type="AlphaFoldDB" id="A0A6C0FPK7"/>
<evidence type="ECO:0000313" key="3">
    <source>
        <dbReference type="Proteomes" id="UP000476064"/>
    </source>
</evidence>
<keyword evidence="3" id="KW-1185">Reference proteome</keyword>
<dbReference type="KEGG" id="plyc:GXP70_03160"/>
<keyword evidence="1" id="KW-1133">Transmembrane helix</keyword>
<feature type="transmembrane region" description="Helical" evidence="1">
    <location>
        <begin position="64"/>
        <end position="83"/>
    </location>
</feature>
<sequence length="171" mass="19134">MQQIIILLVVLFVGYRIAKRIKGNFSWTELRAGRLKTRILLFAVIGAVFLAEGGFSAIGLVSDIVGVLIGATLGVVGASMTSFEQRGAETFYKANVWIGSFVTALFIGRFAYRFYEMYDASRHGGLNKDSMNMYATGSSWTSGLMLIMFAYYIVYYFLLMRHRGRAISSLR</sequence>
<organism evidence="2 3">
    <name type="scientific">Paenibacillus lycopersici</name>
    <dbReference type="NCBI Taxonomy" id="2704462"/>
    <lineage>
        <taxon>Bacteria</taxon>
        <taxon>Bacillati</taxon>
        <taxon>Bacillota</taxon>
        <taxon>Bacilli</taxon>
        <taxon>Bacillales</taxon>
        <taxon>Paenibacillaceae</taxon>
        <taxon>Paenibacillus</taxon>
    </lineage>
</organism>
<reference evidence="2 3" key="1">
    <citation type="submission" date="2020-01" db="EMBL/GenBank/DDBJ databases">
        <title>Paenibacillus sp. nov., isolated from tomato rhizosphere.</title>
        <authorList>
            <person name="Weon H.-Y."/>
            <person name="Lee S.A."/>
        </authorList>
    </citation>
    <scope>NUCLEOTIDE SEQUENCE [LARGE SCALE GENOMIC DNA]</scope>
    <source>
        <strain evidence="2 3">12200R-189</strain>
    </source>
</reference>
<feature type="transmembrane region" description="Helical" evidence="1">
    <location>
        <begin position="39"/>
        <end position="58"/>
    </location>
</feature>
<protein>
    <recommendedName>
        <fullName evidence="4">DUF1453 family protein</fullName>
    </recommendedName>
</protein>
<name>A0A6C0FPK7_9BACL</name>
<accession>A0A6C0FPK7</accession>
<keyword evidence="1" id="KW-0472">Membrane</keyword>
<gene>
    <name evidence="2" type="ORF">GXP70_03160</name>
</gene>
<keyword evidence="1" id="KW-0812">Transmembrane</keyword>